<feature type="transmembrane region" description="Helical" evidence="1">
    <location>
        <begin position="160"/>
        <end position="182"/>
    </location>
</feature>
<evidence type="ECO:0000256" key="1">
    <source>
        <dbReference type="SAM" id="Phobius"/>
    </source>
</evidence>
<protein>
    <submittedName>
        <fullName evidence="2">Uncharacterized protein</fullName>
    </submittedName>
</protein>
<dbReference type="GeneID" id="11471487"/>
<evidence type="ECO:0000313" key="3">
    <source>
        <dbReference type="Proteomes" id="UP000006790"/>
    </source>
</evidence>
<dbReference type="AlphaFoldDB" id="G8JX29"/>
<reference evidence="3" key="1">
    <citation type="journal article" date="2012" name="G3 (Bethesda)">
        <title>Pichia sorbitophila, an interspecies yeast hybrid reveals early steps of genome resolution following polyploidization.</title>
        <authorList>
            <person name="Leh Louis V."/>
            <person name="Despons L."/>
            <person name="Friedrich A."/>
            <person name="Martin T."/>
            <person name="Durrens P."/>
            <person name="Casaregola S."/>
            <person name="Neuveglise C."/>
            <person name="Fairhead C."/>
            <person name="Marck C."/>
            <person name="Cruz J.A."/>
            <person name="Straub M.L."/>
            <person name="Kugler V."/>
            <person name="Sacerdot C."/>
            <person name="Uzunov Z."/>
            <person name="Thierry A."/>
            <person name="Weiss S."/>
            <person name="Bleykasten C."/>
            <person name="De Montigny J."/>
            <person name="Jacques N."/>
            <person name="Jung P."/>
            <person name="Lemaire M."/>
            <person name="Mallet S."/>
            <person name="Morel G."/>
            <person name="Richard G.F."/>
            <person name="Sarkar A."/>
            <person name="Savel G."/>
            <person name="Schacherer J."/>
            <person name="Seret M.L."/>
            <person name="Talla E."/>
            <person name="Samson G."/>
            <person name="Jubin C."/>
            <person name="Poulain J."/>
            <person name="Vacherie B."/>
            <person name="Barbe V."/>
            <person name="Pelletier E."/>
            <person name="Sherman D.J."/>
            <person name="Westhof E."/>
            <person name="Weissenbach J."/>
            <person name="Baret P.V."/>
            <person name="Wincker P."/>
            <person name="Gaillardin C."/>
            <person name="Dujon B."/>
            <person name="Souciet J.L."/>
        </authorList>
    </citation>
    <scope>NUCLEOTIDE SEQUENCE [LARGE SCALE GENOMIC DNA]</scope>
    <source>
        <strain evidence="3">CBS 270.75 / DBVPG 7215 / KCTC 17166 / NRRL Y-17582</strain>
    </source>
</reference>
<gene>
    <name evidence="2" type="ordered locus">Ecym_8109</name>
</gene>
<dbReference type="EMBL" id="CP002504">
    <property type="protein sequence ID" value="AET41403.1"/>
    <property type="molecule type" value="Genomic_DNA"/>
</dbReference>
<organism evidence="2 3">
    <name type="scientific">Eremothecium cymbalariae (strain CBS 270.75 / DBVPG 7215 / KCTC 17166 / NRRL Y-17582)</name>
    <name type="common">Yeast</name>
    <dbReference type="NCBI Taxonomy" id="931890"/>
    <lineage>
        <taxon>Eukaryota</taxon>
        <taxon>Fungi</taxon>
        <taxon>Dikarya</taxon>
        <taxon>Ascomycota</taxon>
        <taxon>Saccharomycotina</taxon>
        <taxon>Saccharomycetes</taxon>
        <taxon>Saccharomycetales</taxon>
        <taxon>Saccharomycetaceae</taxon>
        <taxon>Eremothecium</taxon>
    </lineage>
</organism>
<keyword evidence="1" id="KW-0812">Transmembrane</keyword>
<dbReference type="Proteomes" id="UP000006790">
    <property type="component" value="Chromosome 8"/>
</dbReference>
<dbReference type="InParanoid" id="G8JX29"/>
<dbReference type="KEGG" id="erc:Ecym_8109"/>
<dbReference type="RefSeq" id="XP_003648220.1">
    <property type="nucleotide sequence ID" value="XM_003648172.1"/>
</dbReference>
<dbReference type="OMA" id="YWQPHEL"/>
<evidence type="ECO:0000313" key="2">
    <source>
        <dbReference type="EMBL" id="AET41403.1"/>
    </source>
</evidence>
<proteinExistence type="predicted"/>
<keyword evidence="1" id="KW-0472">Membrane</keyword>
<sequence length="196" mass="22842">MCELGIIPFQEELGIYFCQCTSCSASKRYRSYIVRFFVAGFFIPLFWFIIIGLCIYIHLWHYNDVMFPTVADNELPTQFEMERDMERQIVTITKGKNNTYHVVSQKCDTKTAEDICDVVTTVENDASFDLLKLLHYHHYKMMAEHVIESHDYWKKCYLKWSLRAGACIIGNTALVMTFFATTSSYNINKSQMNIAG</sequence>
<accession>G8JX29</accession>
<dbReference type="STRING" id="931890.G8JX29"/>
<keyword evidence="1" id="KW-1133">Transmembrane helix</keyword>
<dbReference type="HOGENOM" id="CLU_114202_0_0_1"/>
<dbReference type="eggNOG" id="ENOG502S6IX">
    <property type="taxonomic scope" value="Eukaryota"/>
</dbReference>
<feature type="transmembrane region" description="Helical" evidence="1">
    <location>
        <begin position="36"/>
        <end position="59"/>
    </location>
</feature>
<name>G8JX29_ERECY</name>
<keyword evidence="3" id="KW-1185">Reference proteome</keyword>